<dbReference type="RefSeq" id="WP_187573865.1">
    <property type="nucleotide sequence ID" value="NZ_CP060731.1"/>
</dbReference>
<sequence>MNRGDHFDLFARVLHWGMAVLILAMLFVGVGMVASLSLRPVLIDLHRPLGIALLLLAVIRLLYRWRHPPPPLPASLPRAQALAAKASHVALYAAMLAMPLLGWAMLSAGGYPVRMTSSFALPPIPSPDPALYSLLRQAHGWMGYALFALILLHMAAALHHAWVRRDGVFEAMARGRSRTATTADPDPEARQEA</sequence>
<evidence type="ECO:0000256" key="4">
    <source>
        <dbReference type="ARBA" id="ARBA00022475"/>
    </source>
</evidence>
<keyword evidence="8" id="KW-0249">Electron transport</keyword>
<comment type="cofactor">
    <cofactor evidence="1">
        <name>heme b</name>
        <dbReference type="ChEBI" id="CHEBI:60344"/>
    </cofactor>
</comment>
<evidence type="ECO:0000256" key="2">
    <source>
        <dbReference type="ARBA" id="ARBA00004651"/>
    </source>
</evidence>
<evidence type="ECO:0000256" key="8">
    <source>
        <dbReference type="ARBA" id="ARBA00022982"/>
    </source>
</evidence>
<dbReference type="InterPro" id="IPR052168">
    <property type="entry name" value="Cytochrome_b561_oxidase"/>
</dbReference>
<keyword evidence="4" id="KW-1003">Cell membrane</keyword>
<dbReference type="EMBL" id="CP060731">
    <property type="protein sequence ID" value="QNN78482.1"/>
    <property type="molecule type" value="Genomic_DNA"/>
</dbReference>
<keyword evidence="3" id="KW-0813">Transport</keyword>
<dbReference type="InterPro" id="IPR011577">
    <property type="entry name" value="Cyt_b561_bac/Ni-Hgenase"/>
</dbReference>
<proteinExistence type="inferred from homology"/>
<keyword evidence="9 13" id="KW-1133">Transmembrane helix</keyword>
<comment type="similarity">
    <text evidence="12">Belongs to the cytochrome b561 family.</text>
</comment>
<dbReference type="Gene3D" id="1.20.950.20">
    <property type="entry name" value="Transmembrane di-heme cytochromes, Chain C"/>
    <property type="match status" value="2"/>
</dbReference>
<feature type="transmembrane region" description="Helical" evidence="13">
    <location>
        <begin position="48"/>
        <end position="66"/>
    </location>
</feature>
<dbReference type="GO" id="GO:0022904">
    <property type="term" value="P:respiratory electron transport chain"/>
    <property type="evidence" value="ECO:0007669"/>
    <property type="project" value="InterPro"/>
</dbReference>
<name>A0A7G9TEF7_PSEMX</name>
<dbReference type="GO" id="GO:0020037">
    <property type="term" value="F:heme binding"/>
    <property type="evidence" value="ECO:0007669"/>
    <property type="project" value="TreeGrafter"/>
</dbReference>
<dbReference type="AlphaFoldDB" id="A0A7G9TEF7"/>
<feature type="transmembrane region" description="Helical" evidence="13">
    <location>
        <begin position="141"/>
        <end position="162"/>
    </location>
</feature>
<evidence type="ECO:0000256" key="7">
    <source>
        <dbReference type="ARBA" id="ARBA00022723"/>
    </source>
</evidence>
<keyword evidence="5" id="KW-0349">Heme</keyword>
<evidence type="ECO:0000313" key="16">
    <source>
        <dbReference type="Proteomes" id="UP000515838"/>
    </source>
</evidence>
<dbReference type="Pfam" id="PF01292">
    <property type="entry name" value="Ni_hydr_CYTB"/>
    <property type="match status" value="1"/>
</dbReference>
<dbReference type="GeneID" id="81469979"/>
<keyword evidence="7" id="KW-0479">Metal-binding</keyword>
<evidence type="ECO:0000256" key="6">
    <source>
        <dbReference type="ARBA" id="ARBA00022692"/>
    </source>
</evidence>
<dbReference type="GO" id="GO:0009055">
    <property type="term" value="F:electron transfer activity"/>
    <property type="evidence" value="ECO:0007669"/>
    <property type="project" value="InterPro"/>
</dbReference>
<dbReference type="GO" id="GO:0005886">
    <property type="term" value="C:plasma membrane"/>
    <property type="evidence" value="ECO:0007669"/>
    <property type="project" value="UniProtKB-SubCell"/>
</dbReference>
<feature type="transmembrane region" description="Helical" evidence="13">
    <location>
        <begin position="86"/>
        <end position="106"/>
    </location>
</feature>
<evidence type="ECO:0000256" key="3">
    <source>
        <dbReference type="ARBA" id="ARBA00022448"/>
    </source>
</evidence>
<evidence type="ECO:0000256" key="9">
    <source>
        <dbReference type="ARBA" id="ARBA00022989"/>
    </source>
</evidence>
<dbReference type="Proteomes" id="UP000515838">
    <property type="component" value="Chromosome"/>
</dbReference>
<comment type="subcellular location">
    <subcellularLocation>
        <location evidence="2">Cell membrane</location>
        <topology evidence="2">Multi-pass membrane protein</topology>
    </subcellularLocation>
</comment>
<evidence type="ECO:0000256" key="13">
    <source>
        <dbReference type="SAM" id="Phobius"/>
    </source>
</evidence>
<feature type="domain" description="Cytochrome b561 bacterial/Ni-hydrogenase" evidence="14">
    <location>
        <begin position="6"/>
        <end position="175"/>
    </location>
</feature>
<gene>
    <name evidence="15" type="ORF">IAE60_03315</name>
</gene>
<evidence type="ECO:0000313" key="15">
    <source>
        <dbReference type="EMBL" id="QNN78482.1"/>
    </source>
</evidence>
<evidence type="ECO:0000259" key="14">
    <source>
        <dbReference type="Pfam" id="PF01292"/>
    </source>
</evidence>
<evidence type="ECO:0000256" key="1">
    <source>
        <dbReference type="ARBA" id="ARBA00001970"/>
    </source>
</evidence>
<dbReference type="PANTHER" id="PTHR30529">
    <property type="entry name" value="CYTOCHROME B561"/>
    <property type="match status" value="1"/>
</dbReference>
<dbReference type="InterPro" id="IPR016174">
    <property type="entry name" value="Di-haem_cyt_TM"/>
</dbReference>
<dbReference type="PANTHER" id="PTHR30529:SF6">
    <property type="entry name" value="BLL0291 PROTEIN"/>
    <property type="match status" value="1"/>
</dbReference>
<feature type="transmembrane region" description="Helical" evidence="13">
    <location>
        <begin position="13"/>
        <end position="36"/>
    </location>
</feature>
<accession>A0A7G9TEF7</accession>
<evidence type="ECO:0000256" key="12">
    <source>
        <dbReference type="ARBA" id="ARBA00037975"/>
    </source>
</evidence>
<dbReference type="GO" id="GO:0046872">
    <property type="term" value="F:metal ion binding"/>
    <property type="evidence" value="ECO:0007669"/>
    <property type="project" value="UniProtKB-KW"/>
</dbReference>
<keyword evidence="11 13" id="KW-0472">Membrane</keyword>
<dbReference type="SUPFAM" id="SSF81342">
    <property type="entry name" value="Transmembrane di-heme cytochromes"/>
    <property type="match status" value="1"/>
</dbReference>
<protein>
    <submittedName>
        <fullName evidence="15">Cytochrome b</fullName>
    </submittedName>
</protein>
<reference evidence="15 16" key="1">
    <citation type="submission" date="2020-08" db="EMBL/GenBank/DDBJ databases">
        <title>Streptomycin Non-resistant strain, P. mexicana.</title>
        <authorList>
            <person name="Ganesh-Kumar S."/>
            <person name="Zhe T."/>
            <person name="Yu Z."/>
            <person name="Min Y."/>
        </authorList>
    </citation>
    <scope>NUCLEOTIDE SEQUENCE [LARGE SCALE GENOMIC DNA]</scope>
    <source>
        <strain evidence="15 16">GTZY2</strain>
    </source>
</reference>
<evidence type="ECO:0000256" key="11">
    <source>
        <dbReference type="ARBA" id="ARBA00023136"/>
    </source>
</evidence>
<keyword evidence="6 13" id="KW-0812">Transmembrane</keyword>
<keyword evidence="10" id="KW-0408">Iron</keyword>
<organism evidence="15 16">
    <name type="scientific">Pseudoxanthomonas mexicana</name>
    <dbReference type="NCBI Taxonomy" id="128785"/>
    <lineage>
        <taxon>Bacteria</taxon>
        <taxon>Pseudomonadati</taxon>
        <taxon>Pseudomonadota</taxon>
        <taxon>Gammaproteobacteria</taxon>
        <taxon>Lysobacterales</taxon>
        <taxon>Lysobacteraceae</taxon>
        <taxon>Pseudoxanthomonas</taxon>
    </lineage>
</organism>
<evidence type="ECO:0000256" key="5">
    <source>
        <dbReference type="ARBA" id="ARBA00022617"/>
    </source>
</evidence>
<evidence type="ECO:0000256" key="10">
    <source>
        <dbReference type="ARBA" id="ARBA00023004"/>
    </source>
</evidence>